<proteinExistence type="predicted"/>
<dbReference type="PROSITE" id="PS51257">
    <property type="entry name" value="PROKAR_LIPOPROTEIN"/>
    <property type="match status" value="1"/>
</dbReference>
<dbReference type="RefSeq" id="WP_377770202.1">
    <property type="nucleotide sequence ID" value="NZ_JBHUHO010000013.1"/>
</dbReference>
<protein>
    <recommendedName>
        <fullName evidence="3">DUF3221 domain-containing protein</fullName>
    </recommendedName>
</protein>
<organism evidence="1 2">
    <name type="scientific">Paenibacillus yanchengensis</name>
    <dbReference type="NCBI Taxonomy" id="2035833"/>
    <lineage>
        <taxon>Bacteria</taxon>
        <taxon>Bacillati</taxon>
        <taxon>Bacillota</taxon>
        <taxon>Bacilli</taxon>
        <taxon>Bacillales</taxon>
        <taxon>Paenibacillaceae</taxon>
        <taxon>Paenibacillus</taxon>
    </lineage>
</organism>
<name>A0ABW4YHL4_9BACL</name>
<accession>A0ABW4YHL4</accession>
<evidence type="ECO:0000313" key="1">
    <source>
        <dbReference type="EMBL" id="MFD2115178.1"/>
    </source>
</evidence>
<evidence type="ECO:0008006" key="3">
    <source>
        <dbReference type="Google" id="ProtNLM"/>
    </source>
</evidence>
<keyword evidence="2" id="KW-1185">Reference proteome</keyword>
<dbReference type="Proteomes" id="UP001597362">
    <property type="component" value="Unassembled WGS sequence"/>
</dbReference>
<reference evidence="2" key="1">
    <citation type="journal article" date="2019" name="Int. J. Syst. Evol. Microbiol.">
        <title>The Global Catalogue of Microorganisms (GCM) 10K type strain sequencing project: providing services to taxonomists for standard genome sequencing and annotation.</title>
        <authorList>
            <consortium name="The Broad Institute Genomics Platform"/>
            <consortium name="The Broad Institute Genome Sequencing Center for Infectious Disease"/>
            <person name="Wu L."/>
            <person name="Ma J."/>
        </authorList>
    </citation>
    <scope>NUCLEOTIDE SEQUENCE [LARGE SCALE GENOMIC DNA]</scope>
    <source>
        <strain evidence="2">GH52</strain>
    </source>
</reference>
<gene>
    <name evidence="1" type="ORF">ACFSJH_05440</name>
</gene>
<evidence type="ECO:0000313" key="2">
    <source>
        <dbReference type="Proteomes" id="UP001597362"/>
    </source>
</evidence>
<sequence>MTKIIQTTSIILLLLLVLAACSKLPDVPTADEVLSDVEVLAANMLLGETKGSEEKFSLTPLIIEEMDVTWIRGEETMNTEISAFFGDEKWKSEVKQMVTVHYVLNASKQWEAQGVNVNNPVISMIPRQ</sequence>
<comment type="caution">
    <text evidence="1">The sequence shown here is derived from an EMBL/GenBank/DDBJ whole genome shotgun (WGS) entry which is preliminary data.</text>
</comment>
<dbReference type="EMBL" id="JBHUHO010000013">
    <property type="protein sequence ID" value="MFD2115178.1"/>
    <property type="molecule type" value="Genomic_DNA"/>
</dbReference>